<feature type="transmembrane region" description="Helical" evidence="9">
    <location>
        <begin position="1851"/>
        <end position="1872"/>
    </location>
</feature>
<dbReference type="Pfam" id="PF22962">
    <property type="entry name" value="Ig_NUP210_7th"/>
    <property type="match status" value="1"/>
</dbReference>
<dbReference type="Pfam" id="PF26184">
    <property type="entry name" value="Ig_NUP210_8th"/>
    <property type="match status" value="1"/>
</dbReference>
<feature type="chain" id="PRO_5042046484" evidence="10">
    <location>
        <begin position="26"/>
        <end position="1945"/>
    </location>
</feature>
<keyword evidence="3 9" id="KW-0812">Transmembrane</keyword>
<dbReference type="InterPro" id="IPR056898">
    <property type="entry name" value="Ig_NUP210_6th"/>
</dbReference>
<feature type="domain" description="BIG2" evidence="11">
    <location>
        <begin position="1085"/>
        <end position="1160"/>
    </location>
</feature>
<dbReference type="InterPro" id="IPR056899">
    <property type="entry name" value="Ig_NUP210_9th"/>
</dbReference>
<dbReference type="Pfam" id="PF24902">
    <property type="entry name" value="Ig_NUP210_9th"/>
    <property type="match status" value="1"/>
</dbReference>
<dbReference type="GO" id="GO:0031965">
    <property type="term" value="C:nuclear membrane"/>
    <property type="evidence" value="ECO:0007669"/>
    <property type="project" value="UniProtKB-SubCell"/>
</dbReference>
<dbReference type="InterPro" id="IPR055095">
    <property type="entry name" value="NUP210_Ig_C"/>
</dbReference>
<evidence type="ECO:0000256" key="3">
    <source>
        <dbReference type="ARBA" id="ARBA00022692"/>
    </source>
</evidence>
<evidence type="ECO:0000256" key="1">
    <source>
        <dbReference type="ARBA" id="ARBA00004590"/>
    </source>
</evidence>
<name>A0AAE1HTF1_9NEOP</name>
<dbReference type="Pfam" id="PF22957">
    <property type="entry name" value="NUP210_Ig"/>
    <property type="match status" value="1"/>
</dbReference>
<feature type="domain" description="BIG2" evidence="11">
    <location>
        <begin position="434"/>
        <end position="515"/>
    </location>
</feature>
<dbReference type="Gene3D" id="2.60.40.1080">
    <property type="match status" value="1"/>
</dbReference>
<evidence type="ECO:0000256" key="5">
    <source>
        <dbReference type="ARBA" id="ARBA00022989"/>
    </source>
</evidence>
<comment type="subcellular location">
    <subcellularLocation>
        <location evidence="1">Nucleus membrane</location>
        <topology evidence="1">Single-pass membrane protein</topology>
    </subcellularLocation>
</comment>
<sequence>MNFTMARLKFLPCLIIALFAITVNCSKLNVPRVLLPLFNDVATNFTLEVTDGGCYKWTLSREDVIQLTPLNVQFGTQCSTQVVLSPITKDKKRNTVVVFAEEVRSRQIIPCDVDVDVIHSLQIVTRTRELYVEEAPQRFEVSAYDDQGNQFTTLLGVEMEWAVSSVGTSGIISFMSFKESPYDTPPSVAHFDQIGVRGHIILLEGIKTGTAKVSVKLPQKEYRHISPVEVQLMVVANLLIDPADVYLLPGDSIKYRILQIRHGRLHEIELPSNQYYLEMEDTEIASIDSYSSMAQALQVGRTKISLRDRNVDPDVSGLRVPQATINVAIPAFIHLVLLPHRHWSVLVEDNHVITVEVFDRSNHKFHINDGRVDVTVPSELFHVDSTSMNGTYNTGWAVKPGTARVQAVLKGVVTSRGTEYPLRDKVSTEEDMLIYSRMEIHPKTVVLPWDPRIRSRYEVPLHCKGGDGAFIWSSSNISVATVSASGLVRTNTLGESTITAVMVNNPYNQATASVTVLPPSRLKIMDNGLEAEIDSPIHLQIAIFAKTDSGSDHLPFTMCHDLPLTVTISDENFIQSEVVEGTLIDGACTIVTITGKSLGTSKVTVSYREGDIFLEDTVMVAAFRPLTVLHPPSGETVLALGTSRQLVFVGGPRPWPGRGSEHGKVMVQGENSKSKKDMLEIGELPHLSVEVRDRYVYTVLCRVLGETKVTLTVFSESRSGQRIESSASVNVFCSKPRFALLKPLLKTDGHSLCPMNVNAERFAVQSSKDLELELQVTDVHGRIFDNVTSVHMEWSASPNSLSLFASKDGTFSEHTHDSGLTLPLRNYQVVQPYGETGAVDITVRLTGYRSAVLRPKQITPEWPPFAIKSEKGPVTPDIRATLSLLFVSDTFVTPNQTTLFNHPSSKLTLKVSQGSGFFEPQLESQDVANVRYLEHSQTLEIKPISTGIARFGLVDLCLPSRPAIVSITIVGVHSLVVDVADYLQRGKQTLCSVHIIDTMGNPLELSDLSLLELRPQLEKSSSTIISVKEYESNPEMDKLLGITGPASPGEFRFVVQGLALGDATLHFTTGYGTYEVHSPTVTIQVFDPLRLYPRNMTLLVGSQMSVGVSGGPSQGLQLEFSVSRSGYVQVSDLGIVEGEKVGYTQLTGKAVGVSKVTGNKIIFSEDSIDVFVVPITGIRIDSPLTRLKVDAVMPVWASGLPDSISPLVLGTTRPALAFTWDLSSREVAEITDVLVETGMEVADEHRISIRVKALSPGRTTLSLSVFAPPSMTGTAKGELYEESLQLEVYEALRLTQPQSIAGKDFSGLLVAPQTQVQLHSNRDGLSRVYYSLQGHPSVGNADSNIRDPSTVLNQQNSLLTLTNNGLLTTHSSIGRAAVVVSSIDESNIRQTLGLSVEVKPVHYIMGTVTSALHISPGTSAKALPKGLELQLEITYHDNTGSVFAATRTDISVRASRADIIQMRRPSDSDLIATNSTFFSSLVHSGDTVLKISDNLTPSQATDYIKLPIEDFIFPSKSRVAVGDLICFSMPLALPSGEMGHWSSDNSQIITLDHDSGLGRARIPGGPVFVKYHLNDHVVSSTEIEVVPITSMAFVNSLGNPLFSKNTDPEEVYRVGLILNGESEESKSSNLIMKQEEASCLKSGLGPLSAFPFSCEARFNSPGIPMQISDVFKIQPVFDVASGRYACELKPIGKLSSEVSQLRTNVTLRARAAAWAGEAASAPLVLPFLPAFHMDSTEVTLPGGTPGKLEIKAVPEVLAHIQVVPSDDGMVYISNPQYIGEQSVVYQISLTSKFWSSAAINELKYINVLCSLTNQNVKVAIKLRMDPDQWGAPCMVAPVSSLVDIAYSNRHLLIMVASILVISLGTLYIYVAFIKPFLGPTQQPMYQLSPGYSPSPAFQTFVSPKSNFSPNDVSFLRSSNLNDTPVYGDPRILYSSPRHRNVSPEY</sequence>
<dbReference type="EMBL" id="JAHWGI010001278">
    <property type="protein sequence ID" value="KAK3927089.1"/>
    <property type="molecule type" value="Genomic_DNA"/>
</dbReference>
<evidence type="ECO:0000313" key="12">
    <source>
        <dbReference type="EMBL" id="KAK3927089.1"/>
    </source>
</evidence>
<proteinExistence type="inferred from homology"/>
<dbReference type="Pfam" id="PF22969">
    <property type="entry name" value="Ig_NUP210_2nd"/>
    <property type="match status" value="1"/>
</dbReference>
<dbReference type="Pfam" id="PF24991">
    <property type="entry name" value="Ig_NUP210_4th"/>
    <property type="match status" value="1"/>
</dbReference>
<dbReference type="Pfam" id="PF25354">
    <property type="entry name" value="Ig_NUP210_16th"/>
    <property type="match status" value="1"/>
</dbReference>
<dbReference type="InterPro" id="IPR055094">
    <property type="entry name" value="NUP210_Ig15"/>
</dbReference>
<dbReference type="InterPro" id="IPR055097">
    <property type="entry name" value="Ig_NUP210_2nd"/>
</dbReference>
<evidence type="ECO:0000259" key="11">
    <source>
        <dbReference type="SMART" id="SM00635"/>
    </source>
</evidence>
<keyword evidence="6 9" id="KW-0472">Membrane</keyword>
<dbReference type="SMART" id="SM00635">
    <property type="entry name" value="BID_2"/>
    <property type="match status" value="2"/>
</dbReference>
<dbReference type="Pfam" id="PF22967">
    <property type="entry name" value="Ig_NUP210_1st"/>
    <property type="match status" value="1"/>
</dbReference>
<dbReference type="InterPro" id="IPR058779">
    <property type="entry name" value="Ig_NUP210_13th"/>
</dbReference>
<evidence type="ECO:0000256" key="8">
    <source>
        <dbReference type="ARBA" id="ARBA00023242"/>
    </source>
</evidence>
<accession>A0AAE1HTF1</accession>
<dbReference type="InterPro" id="IPR008964">
    <property type="entry name" value="Invasin/intimin_cell_adhesion"/>
</dbReference>
<keyword evidence="5 9" id="KW-1133">Transmembrane helix</keyword>
<dbReference type="InterPro" id="IPR003343">
    <property type="entry name" value="Big_2"/>
</dbReference>
<reference evidence="12" key="2">
    <citation type="journal article" date="2023" name="BMC Genomics">
        <title>Pest status, molecular evolution, and epigenetic factors derived from the genome assembly of Frankliniella fusca, a thysanopteran phytovirus vector.</title>
        <authorList>
            <person name="Catto M.A."/>
            <person name="Labadie P.E."/>
            <person name="Jacobson A.L."/>
            <person name="Kennedy G.G."/>
            <person name="Srinivasan R."/>
            <person name="Hunt B.G."/>
        </authorList>
    </citation>
    <scope>NUCLEOTIDE SEQUENCE</scope>
    <source>
        <strain evidence="12">PL_HMW_Pooled</strain>
    </source>
</reference>
<dbReference type="Proteomes" id="UP001219518">
    <property type="component" value="Unassembled WGS sequence"/>
</dbReference>
<keyword evidence="4 10" id="KW-0732">Signal</keyword>
<dbReference type="Pfam" id="PF26182">
    <property type="entry name" value="Ig_NUP210_5th"/>
    <property type="match status" value="1"/>
</dbReference>
<keyword evidence="8" id="KW-0539">Nucleus</keyword>
<dbReference type="InterPro" id="IPR055098">
    <property type="entry name" value="Ig_NUP210_3rd"/>
</dbReference>
<gene>
    <name evidence="12" type="ORF">KUF71_015394</name>
</gene>
<dbReference type="InterPro" id="IPR056897">
    <property type="entry name" value="Ig_NUP210_4th"/>
</dbReference>
<evidence type="ECO:0000256" key="6">
    <source>
        <dbReference type="ARBA" id="ARBA00023136"/>
    </source>
</evidence>
<dbReference type="SUPFAM" id="SSF49373">
    <property type="entry name" value="Invasin/intimin cell-adhesion fragments"/>
    <property type="match status" value="1"/>
</dbReference>
<dbReference type="InterPro" id="IPR055099">
    <property type="entry name" value="Ig_NUP210_7th"/>
</dbReference>
<evidence type="ECO:0000256" key="2">
    <source>
        <dbReference type="ARBA" id="ARBA00007313"/>
    </source>
</evidence>
<keyword evidence="13" id="KW-1185">Reference proteome</keyword>
<evidence type="ECO:0000256" key="10">
    <source>
        <dbReference type="SAM" id="SignalP"/>
    </source>
</evidence>
<evidence type="ECO:0000313" key="13">
    <source>
        <dbReference type="Proteomes" id="UP001219518"/>
    </source>
</evidence>
<evidence type="ECO:0000256" key="7">
    <source>
        <dbReference type="ARBA" id="ARBA00023180"/>
    </source>
</evidence>
<dbReference type="GO" id="GO:0005643">
    <property type="term" value="C:nuclear pore"/>
    <property type="evidence" value="ECO:0007669"/>
    <property type="project" value="TreeGrafter"/>
</dbReference>
<evidence type="ECO:0000256" key="4">
    <source>
        <dbReference type="ARBA" id="ARBA00022729"/>
    </source>
</evidence>
<dbReference type="Pfam" id="PF24935">
    <property type="entry name" value="Ig_NUP210_6th"/>
    <property type="match status" value="1"/>
</dbReference>
<evidence type="ECO:0000256" key="9">
    <source>
        <dbReference type="SAM" id="Phobius"/>
    </source>
</evidence>
<dbReference type="Pfam" id="PF22963">
    <property type="entry name" value="Ig_NUP210_3rd"/>
    <property type="match status" value="1"/>
</dbReference>
<protein>
    <submittedName>
        <fullName evidence="12">Nuclear pore membrane glycoprotein 210</fullName>
    </submittedName>
</protein>
<dbReference type="Pfam" id="PF22959">
    <property type="entry name" value="Ig_NUP210_15th"/>
    <property type="match status" value="1"/>
</dbReference>
<keyword evidence="7" id="KW-0325">Glycoprotein</keyword>
<dbReference type="InterPro" id="IPR045197">
    <property type="entry name" value="NUP210-like"/>
</dbReference>
<dbReference type="PANTHER" id="PTHR23019:SF0">
    <property type="entry name" value="NUCLEAR PORE MEMBRANE GLYCOPROTEIN 210"/>
    <property type="match status" value="1"/>
</dbReference>
<dbReference type="InterPro" id="IPR055096">
    <property type="entry name" value="Ig_NUP210_1st"/>
</dbReference>
<dbReference type="PANTHER" id="PTHR23019">
    <property type="entry name" value="NUCLEAR PORE MEMBRANE GLYCOPROTEIN GP210-RELATED"/>
    <property type="match status" value="1"/>
</dbReference>
<organism evidence="12 13">
    <name type="scientific">Frankliniella fusca</name>
    <dbReference type="NCBI Taxonomy" id="407009"/>
    <lineage>
        <taxon>Eukaryota</taxon>
        <taxon>Metazoa</taxon>
        <taxon>Ecdysozoa</taxon>
        <taxon>Arthropoda</taxon>
        <taxon>Hexapoda</taxon>
        <taxon>Insecta</taxon>
        <taxon>Pterygota</taxon>
        <taxon>Neoptera</taxon>
        <taxon>Paraneoptera</taxon>
        <taxon>Thysanoptera</taxon>
        <taxon>Terebrantia</taxon>
        <taxon>Thripoidea</taxon>
        <taxon>Thripidae</taxon>
        <taxon>Frankliniella</taxon>
    </lineage>
</organism>
<comment type="similarity">
    <text evidence="2">Belongs to the NUP210 family.</text>
</comment>
<dbReference type="InterPro" id="IPR057586">
    <property type="entry name" value="Ig_NUP210_16th"/>
</dbReference>
<reference evidence="12" key="1">
    <citation type="submission" date="2021-07" db="EMBL/GenBank/DDBJ databases">
        <authorList>
            <person name="Catto M.A."/>
            <person name="Jacobson A."/>
            <person name="Kennedy G."/>
            <person name="Labadie P."/>
            <person name="Hunt B.G."/>
            <person name="Srinivasan R."/>
        </authorList>
    </citation>
    <scope>NUCLEOTIDE SEQUENCE</scope>
    <source>
        <strain evidence="12">PL_HMW_Pooled</strain>
        <tissue evidence="12">Head</tissue>
    </source>
</reference>
<dbReference type="Pfam" id="PF26181">
    <property type="entry name" value="Ig_NUP210_13th"/>
    <property type="match status" value="1"/>
</dbReference>
<comment type="caution">
    <text evidence="12">The sequence shown here is derived from an EMBL/GenBank/DDBJ whole genome shotgun (WGS) entry which is preliminary data.</text>
</comment>
<feature type="signal peptide" evidence="10">
    <location>
        <begin position="1"/>
        <end position="25"/>
    </location>
</feature>